<dbReference type="CDD" id="cd05573">
    <property type="entry name" value="STKc_ROCK_NDR_like"/>
    <property type="match status" value="1"/>
</dbReference>
<dbReference type="PROSITE" id="PS51285">
    <property type="entry name" value="AGC_KINASE_CTER"/>
    <property type="match status" value="1"/>
</dbReference>
<dbReference type="InterPro" id="IPR008271">
    <property type="entry name" value="Ser/Thr_kinase_AS"/>
</dbReference>
<evidence type="ECO:0000256" key="2">
    <source>
        <dbReference type="ARBA" id="ARBA00012513"/>
    </source>
</evidence>
<evidence type="ECO:0000256" key="11">
    <source>
        <dbReference type="ARBA" id="ARBA00048679"/>
    </source>
</evidence>
<feature type="domain" description="CRIB" evidence="15">
    <location>
        <begin position="145"/>
        <end position="158"/>
    </location>
</feature>
<dbReference type="PANTHER" id="PTHR24356:SF400">
    <property type="entry name" value="SERINE_THREONINE-PROTEIN KINASE CBK1"/>
    <property type="match status" value="1"/>
</dbReference>
<dbReference type="GO" id="GO:0035556">
    <property type="term" value="P:intracellular signal transduction"/>
    <property type="evidence" value="ECO:0007669"/>
    <property type="project" value="TreeGrafter"/>
</dbReference>
<dbReference type="STRING" id="27342.A0A0H2RRX7"/>
<evidence type="ECO:0000256" key="9">
    <source>
        <dbReference type="ARBA" id="ARBA00038271"/>
    </source>
</evidence>
<dbReference type="InterPro" id="IPR000095">
    <property type="entry name" value="CRIB_dom"/>
</dbReference>
<evidence type="ECO:0000256" key="1">
    <source>
        <dbReference type="ARBA" id="ARBA00005719"/>
    </source>
</evidence>
<keyword evidence="7 17" id="KW-0418">Kinase</keyword>
<protein>
    <recommendedName>
        <fullName evidence="2">non-specific serine/threonine protein kinase</fullName>
        <ecNumber evidence="2">2.7.11.1</ecNumber>
    </recommendedName>
</protein>
<dbReference type="InterPro" id="IPR000961">
    <property type="entry name" value="AGC-kinase_C"/>
</dbReference>
<dbReference type="Gene3D" id="1.10.510.10">
    <property type="entry name" value="Transferase(Phosphotransferase) domain 1"/>
    <property type="match status" value="1"/>
</dbReference>
<dbReference type="InParanoid" id="A0A0H2RRX7"/>
<evidence type="ECO:0000256" key="6">
    <source>
        <dbReference type="ARBA" id="ARBA00022741"/>
    </source>
</evidence>
<dbReference type="SMART" id="SM00133">
    <property type="entry name" value="S_TK_X"/>
    <property type="match status" value="1"/>
</dbReference>
<dbReference type="InterPro" id="IPR000719">
    <property type="entry name" value="Prot_kinase_dom"/>
</dbReference>
<comment type="catalytic activity">
    <reaction evidence="10">
        <text>L-threonyl-[protein] + ATP = O-phospho-L-threonyl-[protein] + ADP + H(+)</text>
        <dbReference type="Rhea" id="RHEA:46608"/>
        <dbReference type="Rhea" id="RHEA-COMP:11060"/>
        <dbReference type="Rhea" id="RHEA-COMP:11605"/>
        <dbReference type="ChEBI" id="CHEBI:15378"/>
        <dbReference type="ChEBI" id="CHEBI:30013"/>
        <dbReference type="ChEBI" id="CHEBI:30616"/>
        <dbReference type="ChEBI" id="CHEBI:61977"/>
        <dbReference type="ChEBI" id="CHEBI:456216"/>
        <dbReference type="EC" id="2.7.11.1"/>
    </reaction>
</comment>
<gene>
    <name evidence="17" type="ORF">SCHPADRAFT_903134</name>
</gene>
<evidence type="ECO:0000256" key="8">
    <source>
        <dbReference type="ARBA" id="ARBA00022840"/>
    </source>
</evidence>
<keyword evidence="3" id="KW-0723">Serine/threonine-protein kinase</keyword>
<dbReference type="InterPro" id="IPR059233">
    <property type="entry name" value="MobB_NdrA/B/Cbk1"/>
</dbReference>
<dbReference type="PROSITE" id="PS00107">
    <property type="entry name" value="PROTEIN_KINASE_ATP"/>
    <property type="match status" value="1"/>
</dbReference>
<proteinExistence type="inferred from homology"/>
<evidence type="ECO:0000256" key="7">
    <source>
        <dbReference type="ARBA" id="ARBA00022777"/>
    </source>
</evidence>
<evidence type="ECO:0000259" key="14">
    <source>
        <dbReference type="PROSITE" id="PS50011"/>
    </source>
</evidence>
<feature type="domain" description="Protein kinase" evidence="14">
    <location>
        <begin position="384"/>
        <end position="711"/>
    </location>
</feature>
<dbReference type="InterPro" id="IPR050236">
    <property type="entry name" value="Ser_Thr_kinase_AGC"/>
</dbReference>
<dbReference type="SUPFAM" id="SSF56112">
    <property type="entry name" value="Protein kinase-like (PK-like)"/>
    <property type="match status" value="1"/>
</dbReference>
<dbReference type="OrthoDB" id="3638488at2759"/>
<accession>A0A0H2RRX7</accession>
<dbReference type="CDD" id="cd21742">
    <property type="entry name" value="MobB_NDR_LATS-like"/>
    <property type="match status" value="1"/>
</dbReference>
<dbReference type="PROSITE" id="PS50108">
    <property type="entry name" value="CRIB"/>
    <property type="match status" value="1"/>
</dbReference>
<keyword evidence="5" id="KW-0808">Transferase</keyword>
<dbReference type="EMBL" id="KQ085941">
    <property type="protein sequence ID" value="KLO14599.1"/>
    <property type="molecule type" value="Genomic_DNA"/>
</dbReference>
<dbReference type="InterPro" id="IPR017441">
    <property type="entry name" value="Protein_kinase_ATP_BS"/>
</dbReference>
<comment type="similarity">
    <text evidence="1">Belongs to the protein kinase superfamily. AGC Ser/Thr protein kinase family. DMPK subfamily.</text>
</comment>
<dbReference type="GO" id="GO:0004674">
    <property type="term" value="F:protein serine/threonine kinase activity"/>
    <property type="evidence" value="ECO:0007669"/>
    <property type="project" value="UniProtKB-KW"/>
</dbReference>
<keyword evidence="4" id="KW-0597">Phosphoprotein</keyword>
<dbReference type="PROSITE" id="PS00108">
    <property type="entry name" value="PROTEIN_KINASE_ST"/>
    <property type="match status" value="1"/>
</dbReference>
<name>A0A0H2RRX7_9AGAM</name>
<feature type="compositionally biased region" description="Basic and acidic residues" evidence="13">
    <location>
        <begin position="830"/>
        <end position="857"/>
    </location>
</feature>
<evidence type="ECO:0000259" key="16">
    <source>
        <dbReference type="PROSITE" id="PS51285"/>
    </source>
</evidence>
<dbReference type="EC" id="2.7.11.1" evidence="2"/>
<dbReference type="GO" id="GO:0005524">
    <property type="term" value="F:ATP binding"/>
    <property type="evidence" value="ECO:0007669"/>
    <property type="project" value="UniProtKB-UniRule"/>
</dbReference>
<dbReference type="AlphaFoldDB" id="A0A0H2RRX7"/>
<evidence type="ECO:0000256" key="13">
    <source>
        <dbReference type="SAM" id="MobiDB-lite"/>
    </source>
</evidence>
<dbReference type="Pfam" id="PF00069">
    <property type="entry name" value="Pkinase"/>
    <property type="match status" value="2"/>
</dbReference>
<reference evidence="17 18" key="1">
    <citation type="submission" date="2015-04" db="EMBL/GenBank/DDBJ databases">
        <title>Complete genome sequence of Schizopora paradoxa KUC8140, a cosmopolitan wood degrader in East Asia.</title>
        <authorList>
            <consortium name="DOE Joint Genome Institute"/>
            <person name="Min B."/>
            <person name="Park H."/>
            <person name="Jang Y."/>
            <person name="Kim J.-J."/>
            <person name="Kim K.H."/>
            <person name="Pangilinan J."/>
            <person name="Lipzen A."/>
            <person name="Riley R."/>
            <person name="Grigoriev I.V."/>
            <person name="Spatafora J.W."/>
            <person name="Choi I.-G."/>
        </authorList>
    </citation>
    <scope>NUCLEOTIDE SEQUENCE [LARGE SCALE GENOMIC DNA]</scope>
    <source>
        <strain evidence="17 18">KUC8140</strain>
    </source>
</reference>
<evidence type="ECO:0000256" key="10">
    <source>
        <dbReference type="ARBA" id="ARBA00047899"/>
    </source>
</evidence>
<comment type="catalytic activity">
    <reaction evidence="11">
        <text>L-seryl-[protein] + ATP = O-phospho-L-seryl-[protein] + ADP + H(+)</text>
        <dbReference type="Rhea" id="RHEA:17989"/>
        <dbReference type="Rhea" id="RHEA-COMP:9863"/>
        <dbReference type="Rhea" id="RHEA-COMP:11604"/>
        <dbReference type="ChEBI" id="CHEBI:15378"/>
        <dbReference type="ChEBI" id="CHEBI:29999"/>
        <dbReference type="ChEBI" id="CHEBI:30616"/>
        <dbReference type="ChEBI" id="CHEBI:83421"/>
        <dbReference type="ChEBI" id="CHEBI:456216"/>
        <dbReference type="EC" id="2.7.11.1"/>
    </reaction>
</comment>
<keyword evidence="6 12" id="KW-0547">Nucleotide-binding</keyword>
<dbReference type="SMART" id="SM00220">
    <property type="entry name" value="S_TKc"/>
    <property type="match status" value="1"/>
</dbReference>
<evidence type="ECO:0000259" key="15">
    <source>
        <dbReference type="PROSITE" id="PS50108"/>
    </source>
</evidence>
<evidence type="ECO:0000313" key="17">
    <source>
        <dbReference type="EMBL" id="KLO14599.1"/>
    </source>
</evidence>
<dbReference type="Proteomes" id="UP000053477">
    <property type="component" value="Unassembled WGS sequence"/>
</dbReference>
<comment type="similarity">
    <text evidence="9">Belongs to the protein kinase superfamily. STE Ser/Thr protein kinase family. COT1 subfamily.</text>
</comment>
<dbReference type="FunFam" id="3.30.200.20:FF:000192">
    <property type="entry name" value="Serine/threonine-protein kinase cot-1"/>
    <property type="match status" value="1"/>
</dbReference>
<feature type="region of interest" description="Disordered" evidence="13">
    <location>
        <begin position="830"/>
        <end position="863"/>
    </location>
</feature>
<dbReference type="Gene3D" id="3.30.200.20">
    <property type="entry name" value="Phosphorylase Kinase, domain 1"/>
    <property type="match status" value="1"/>
</dbReference>
<feature type="domain" description="AGC-kinase C-terminal" evidence="16">
    <location>
        <begin position="743"/>
        <end position="828"/>
    </location>
</feature>
<feature type="region of interest" description="Disordered" evidence="13">
    <location>
        <begin position="756"/>
        <end position="794"/>
    </location>
</feature>
<evidence type="ECO:0000256" key="4">
    <source>
        <dbReference type="ARBA" id="ARBA00022553"/>
    </source>
</evidence>
<evidence type="ECO:0000313" key="18">
    <source>
        <dbReference type="Proteomes" id="UP000053477"/>
    </source>
</evidence>
<evidence type="ECO:0000256" key="3">
    <source>
        <dbReference type="ARBA" id="ARBA00022527"/>
    </source>
</evidence>
<feature type="compositionally biased region" description="Basic and acidic residues" evidence="13">
    <location>
        <begin position="759"/>
        <end position="772"/>
    </location>
</feature>
<keyword evidence="8 12" id="KW-0067">ATP-binding</keyword>
<organism evidence="17 18">
    <name type="scientific">Schizopora paradoxa</name>
    <dbReference type="NCBI Taxonomy" id="27342"/>
    <lineage>
        <taxon>Eukaryota</taxon>
        <taxon>Fungi</taxon>
        <taxon>Dikarya</taxon>
        <taxon>Basidiomycota</taxon>
        <taxon>Agaricomycotina</taxon>
        <taxon>Agaricomycetes</taxon>
        <taxon>Hymenochaetales</taxon>
        <taxon>Schizoporaceae</taxon>
        <taxon>Schizopora</taxon>
    </lineage>
</organism>
<feature type="binding site" evidence="12">
    <location>
        <position position="413"/>
    </location>
    <ligand>
        <name>ATP</name>
        <dbReference type="ChEBI" id="CHEBI:30616"/>
    </ligand>
</feature>
<evidence type="ECO:0000256" key="12">
    <source>
        <dbReference type="PROSITE-ProRule" id="PRU10141"/>
    </source>
</evidence>
<dbReference type="InterPro" id="IPR011009">
    <property type="entry name" value="Kinase-like_dom_sf"/>
</dbReference>
<dbReference type="PROSITE" id="PS50011">
    <property type="entry name" value="PROTEIN_KINASE_DOM"/>
    <property type="match status" value="1"/>
</dbReference>
<sequence length="863" mass="96339">MFSSQYSRPLPAPPDLTPARQQFANAYSGIPRSSADAYAANYQYYPAFSYPQYASRGPEVHDEAASAVPVGTMLHKGFYDLLALIPATTATASRLIWGPPKDEPVAGPRYEELRAQPARGANANGTPILPNVSPRRGRRVSKDMVSKPTNFIHLVHASDADQAEALLTRWGPDGMGKLGDPRWAFPIKNRVRQHVQARAVNEVVNALNPLAGGGPSNVKGPLRVVNGISTPSASTVTAATAGTSVAPGSSIISPVEGLPRNSAMWGMGGGGLRTHVEHEEESSLAGDDEDLLPEAMRVEHVPRAINPSLETLEKAAAAKIYFENLYFPLFRHPPSREQRRLAMEKEMEEMGLSEARKQNLRARWRQNETDYLRERRRKVDVSAFVKLKTIGHGAFGVVSLVREKESGQLFAMKQLRKTDMLRKGQEGHVRAERDVLKTAALVGNPGGADWIVRLFYSFQDRDHLYMVLEFMGGGDLLNLLIEKDVFEENFARFYVAEMILAIEQCHKHGFIHRDIKPDNFLFDPQGHIKLSDFGLATDLHWAHDTSYYEQQRRELLHKHGIDLDDGNGLGDAGKTRRLDRKEVDRLMGGKDGEGIFTWRERNRKKLAYSVCGTNSYMSPEVIRGHGYTFSCDWWSLGVIMFECLYGYPPFVSNSRHVTRQKILNWKTSLKFPSRPRVSHEGINLMQQLLCEPEDRLGSQASSSVSRPNSMVVQARRSGFVLPASSSSRSVDGAEFIKAHPWFRGIDFAQIHQYPAPFKPDLRNPEDTKHFDDDIPAEPLAPANGAPADATKDPVLRDKVHGANILDVRKALAFAGFTHKSPRAITYLRADKAFDSDRSDEPEGRGRRTLRGPREPSRNRAMSL</sequence>
<dbReference type="PANTHER" id="PTHR24356">
    <property type="entry name" value="SERINE/THREONINE-PROTEIN KINASE"/>
    <property type="match status" value="1"/>
</dbReference>
<keyword evidence="18" id="KW-1185">Reference proteome</keyword>
<evidence type="ECO:0000256" key="5">
    <source>
        <dbReference type="ARBA" id="ARBA00022679"/>
    </source>
</evidence>